<protein>
    <submittedName>
        <fullName evidence="1">Uncharacterized protein</fullName>
    </submittedName>
</protein>
<proteinExistence type="predicted"/>
<name>A0ABM8I2N8_9FIRM</name>
<dbReference type="EMBL" id="AP027742">
    <property type="protein sequence ID" value="BDZ77243.1"/>
    <property type="molecule type" value="Genomic_DNA"/>
</dbReference>
<sequence length="106" mass="12228">MQEAIYQLGEKGYTNPTDELIAKTTEGLFESERFASGNEADEIVEDVLSRWELNLSDLLHEDEYLAEYATTGSYSTYHCIMEKGSTHIALSKRQKRIFSFVIYYIL</sequence>
<organism evidence="1 2">
    <name type="scientific">Claveliimonas bilis</name>
    <dbReference type="NCBI Taxonomy" id="3028070"/>
    <lineage>
        <taxon>Bacteria</taxon>
        <taxon>Bacillati</taxon>
        <taxon>Bacillota</taxon>
        <taxon>Clostridia</taxon>
        <taxon>Lachnospirales</taxon>
        <taxon>Lachnospiraceae</taxon>
        <taxon>Claveliimonas</taxon>
    </lineage>
</organism>
<evidence type="ECO:0000313" key="1">
    <source>
        <dbReference type="EMBL" id="BDZ77243.1"/>
    </source>
</evidence>
<dbReference type="Proteomes" id="UP001305815">
    <property type="component" value="Chromosome"/>
</dbReference>
<gene>
    <name evidence="1" type="ORF">Lac1_14260</name>
</gene>
<evidence type="ECO:0000313" key="2">
    <source>
        <dbReference type="Proteomes" id="UP001305815"/>
    </source>
</evidence>
<accession>A0ABM8I2N8</accession>
<reference evidence="2" key="1">
    <citation type="journal article" date="2023" name="Int. J. Syst. Evol. Microbiol.">
        <title>Claveliimonas bilis gen. nov., sp. nov., deoxycholic acid-producing bacteria isolated from human faeces, and reclassification of Sellimonas monacensis Zenner et al. 2021 as Claveliimonas monacensis comb. nov.</title>
        <authorList>
            <person name="Hisatomi A."/>
            <person name="Kastawa N.W.E.P.G."/>
            <person name="Song I."/>
            <person name="Ohkuma M."/>
            <person name="Fukiya S."/>
            <person name="Sakamoto M."/>
        </authorList>
    </citation>
    <scope>NUCLEOTIDE SEQUENCE [LARGE SCALE GENOMIC DNA]</scope>
    <source>
        <strain evidence="2">12BBH14</strain>
    </source>
</reference>
<keyword evidence="2" id="KW-1185">Reference proteome</keyword>